<dbReference type="SMART" id="SM00357">
    <property type="entry name" value="CSP"/>
    <property type="match status" value="1"/>
</dbReference>
<dbReference type="HAMAP" id="MF_01895">
    <property type="entry name" value="RNase_R"/>
    <property type="match status" value="1"/>
</dbReference>
<evidence type="ECO:0000313" key="11">
    <source>
        <dbReference type="EMBL" id="TSK04153.1"/>
    </source>
</evidence>
<dbReference type="InterPro" id="IPR001900">
    <property type="entry name" value="RNase_II/R"/>
</dbReference>
<dbReference type="EMBL" id="VMHM01000004">
    <property type="protein sequence ID" value="TSK04153.1"/>
    <property type="molecule type" value="Genomic_DNA"/>
</dbReference>
<keyword evidence="7 8" id="KW-0694">RNA-binding</keyword>
<dbReference type="InterPro" id="IPR012340">
    <property type="entry name" value="NA-bd_OB-fold"/>
</dbReference>
<dbReference type="NCBIfam" id="TIGR02063">
    <property type="entry name" value="RNase_R"/>
    <property type="match status" value="1"/>
</dbReference>
<dbReference type="Pfam" id="PF08206">
    <property type="entry name" value="OB_RNB"/>
    <property type="match status" value="1"/>
</dbReference>
<comment type="subcellular location">
    <subcellularLocation>
        <location evidence="2 8">Cytoplasm</location>
    </subcellularLocation>
</comment>
<comment type="similarity">
    <text evidence="8">Belongs to the RNR ribonuclease family. RNase R subfamily.</text>
</comment>
<evidence type="ECO:0000256" key="3">
    <source>
        <dbReference type="ARBA" id="ARBA00022490"/>
    </source>
</evidence>
<feature type="compositionally biased region" description="Low complexity" evidence="9">
    <location>
        <begin position="766"/>
        <end position="781"/>
    </location>
</feature>
<organism evidence="11 12">
    <name type="scientific">Gilliamella apicola</name>
    <dbReference type="NCBI Taxonomy" id="1196095"/>
    <lineage>
        <taxon>Bacteria</taxon>
        <taxon>Pseudomonadati</taxon>
        <taxon>Pseudomonadota</taxon>
        <taxon>Gammaproteobacteria</taxon>
        <taxon>Orbales</taxon>
        <taxon>Orbaceae</taxon>
        <taxon>Gilliamella</taxon>
    </lineage>
</organism>
<protein>
    <recommendedName>
        <fullName evidence="8">Ribonuclease R</fullName>
        <shortName evidence="8">RNase R</shortName>
        <ecNumber evidence="8">3.1.13.1</ecNumber>
    </recommendedName>
</protein>
<dbReference type="InterPro" id="IPR013668">
    <property type="entry name" value="RNase_R_HTH_12"/>
</dbReference>
<dbReference type="PANTHER" id="PTHR23355:SF9">
    <property type="entry name" value="DIS3-LIKE EXONUCLEASE 2"/>
    <property type="match status" value="1"/>
</dbReference>
<evidence type="ECO:0000313" key="12">
    <source>
        <dbReference type="Proteomes" id="UP000319483"/>
    </source>
</evidence>
<evidence type="ECO:0000256" key="1">
    <source>
        <dbReference type="ARBA" id="ARBA00001849"/>
    </source>
</evidence>
<accession>A0A556SSP8</accession>
<dbReference type="InterPro" id="IPR040476">
    <property type="entry name" value="CSD2"/>
</dbReference>
<dbReference type="NCBIfam" id="TIGR00358">
    <property type="entry name" value="3_prime_RNase"/>
    <property type="match status" value="1"/>
</dbReference>
<evidence type="ECO:0000256" key="9">
    <source>
        <dbReference type="SAM" id="MobiDB-lite"/>
    </source>
</evidence>
<dbReference type="Gene3D" id="2.40.50.140">
    <property type="entry name" value="Nucleic acid-binding proteins"/>
    <property type="match status" value="2"/>
</dbReference>
<dbReference type="InterPro" id="IPR013223">
    <property type="entry name" value="RNase_B_OB_dom"/>
</dbReference>
<dbReference type="NCBIfam" id="NF008648">
    <property type="entry name" value="PRK11642.1"/>
    <property type="match status" value="1"/>
</dbReference>
<dbReference type="InterPro" id="IPR003029">
    <property type="entry name" value="S1_domain"/>
</dbReference>
<dbReference type="GO" id="GO:0006402">
    <property type="term" value="P:mRNA catabolic process"/>
    <property type="evidence" value="ECO:0007669"/>
    <property type="project" value="TreeGrafter"/>
</dbReference>
<evidence type="ECO:0000256" key="6">
    <source>
        <dbReference type="ARBA" id="ARBA00022839"/>
    </source>
</evidence>
<feature type="region of interest" description="Disordered" evidence="9">
    <location>
        <begin position="718"/>
        <end position="825"/>
    </location>
</feature>
<dbReference type="PROSITE" id="PS50126">
    <property type="entry name" value="S1"/>
    <property type="match status" value="1"/>
</dbReference>
<dbReference type="GO" id="GO:0005829">
    <property type="term" value="C:cytosol"/>
    <property type="evidence" value="ECO:0007669"/>
    <property type="project" value="UniProtKB-ARBA"/>
</dbReference>
<comment type="function">
    <text evidence="8">3'-5' exoribonuclease that releases 5'-nucleoside monophosphates and is involved in maturation of structured RNAs.</text>
</comment>
<evidence type="ECO:0000256" key="8">
    <source>
        <dbReference type="HAMAP-Rule" id="MF_01895"/>
    </source>
</evidence>
<dbReference type="Proteomes" id="UP000319483">
    <property type="component" value="Unassembled WGS sequence"/>
</dbReference>
<evidence type="ECO:0000256" key="7">
    <source>
        <dbReference type="ARBA" id="ARBA00022884"/>
    </source>
</evidence>
<keyword evidence="4 8" id="KW-0540">Nuclease</keyword>
<proteinExistence type="inferred from homology"/>
<keyword evidence="3 8" id="KW-0963">Cytoplasm</keyword>
<dbReference type="GO" id="GO:0003723">
    <property type="term" value="F:RNA binding"/>
    <property type="evidence" value="ECO:0007669"/>
    <property type="project" value="UniProtKB-UniRule"/>
</dbReference>
<feature type="compositionally biased region" description="Basic residues" evidence="9">
    <location>
        <begin position="782"/>
        <end position="825"/>
    </location>
</feature>
<dbReference type="InterPro" id="IPR050180">
    <property type="entry name" value="RNR_Ribonuclease"/>
</dbReference>
<dbReference type="Pfam" id="PF00575">
    <property type="entry name" value="S1"/>
    <property type="match status" value="1"/>
</dbReference>
<dbReference type="GO" id="GO:0008859">
    <property type="term" value="F:exoribonuclease II activity"/>
    <property type="evidence" value="ECO:0007669"/>
    <property type="project" value="UniProtKB-UniRule"/>
</dbReference>
<feature type="compositionally biased region" description="Basic residues" evidence="9">
    <location>
        <begin position="753"/>
        <end position="765"/>
    </location>
</feature>
<evidence type="ECO:0000256" key="4">
    <source>
        <dbReference type="ARBA" id="ARBA00022722"/>
    </source>
</evidence>
<feature type="domain" description="S1 motif" evidence="10">
    <location>
        <begin position="641"/>
        <end position="722"/>
    </location>
</feature>
<keyword evidence="6 8" id="KW-0269">Exonuclease</keyword>
<name>A0A556SSP8_9GAMM</name>
<dbReference type="InterPro" id="IPR004476">
    <property type="entry name" value="RNase_II/RNase_R"/>
</dbReference>
<dbReference type="InterPro" id="IPR022966">
    <property type="entry name" value="RNase_II/R_CS"/>
</dbReference>
<comment type="caution">
    <text evidence="11">The sequence shown here is derived from an EMBL/GenBank/DDBJ whole genome shotgun (WGS) entry which is preliminary data.</text>
</comment>
<sequence length="825" mass="93910">MIKDPFFDRESEKYDSPIASRELILDYLKKEAKPANLEKIAQAVAIKSEEQKVALHRRLRAMERDGQVVFTRRKCYALPEKFDMVKGSVIAHRDGFGFLRVEGNPEDYFLSPEQMKKVLQGDVILAQPLGTQYRGKVEARVVRILEPRSNFIVGRYFIEQGVGFVVPDDSRLNFDILIVGKPDRTVRMGSVVVVELQQRPERRQKAVGIIKEVLGEIMGTNLAIDIALRNHEIPYELPKAVIKETSKFTEQVPENAKKGRKDLRELPLVTIDGEDARDFDDAVYCQKNRGGGYRLWVAIADVSYYVRPGKALDKEACLRGTSVYFPSRVIPMLPEVLSNGLCSLNPQVDRLCLVCEMTVSNKGRLTGYEFYEAVMNSHARLTYTKVAKILDGDKELREHYRDLIPHLENLQGLYNVLDKARIARGAIGFESEEPKFIFNADKRIESIELTQRNVAHKIIEECMILANVAAAKFVIKADVPSLFRVHDKPDEERMNNLRSILSELGLSLGGGSNPKPKDIAELMVAVEERPDHDMLQTVILRSMKQAIYDPENRGHFGLALEEYAHFTSPIRRYPDLLLHRAIKWILADQNHKTSKTGGYRYSTSEMLYFGEHCSMTERRADEAVRDVVDWLKCDYMQDHVGEVFNGTISSVVNFGFFVRLDDLFIDGLVHVSSLENDYYNFDGSRNRLIGENTRFVYRLGDKVQVKVDNVNPEERKIDFSLVGSNNKPKRQGKTAKDRSKQDKIDLSVDLPIKRKAKKSSSKKRSTNASTKAENKTQSKTQSKTKTKTKAKAIVKTKTKSKNNTKKNSKSKSTTKKQRVKTKSSK</sequence>
<dbReference type="SUPFAM" id="SSF50249">
    <property type="entry name" value="Nucleic acid-binding proteins"/>
    <property type="match status" value="4"/>
</dbReference>
<evidence type="ECO:0000256" key="2">
    <source>
        <dbReference type="ARBA" id="ARBA00004496"/>
    </source>
</evidence>
<comment type="catalytic activity">
    <reaction evidence="1 8">
        <text>Exonucleolytic cleavage in the 3'- to 5'-direction to yield nucleoside 5'-phosphates.</text>
        <dbReference type="EC" id="3.1.13.1"/>
    </reaction>
</comment>
<reference evidence="11 12" key="1">
    <citation type="submission" date="2019-07" db="EMBL/GenBank/DDBJ databases">
        <title>Gilliamella genomes.</title>
        <authorList>
            <person name="Zheng H."/>
        </authorList>
    </citation>
    <scope>NUCLEOTIDE SEQUENCE [LARGE SCALE GENOMIC DNA]</scope>
    <source>
        <strain evidence="11 12">W8127</strain>
    </source>
</reference>
<dbReference type="InterPro" id="IPR011129">
    <property type="entry name" value="CSD"/>
</dbReference>
<dbReference type="RefSeq" id="WP_144091569.1">
    <property type="nucleotide sequence ID" value="NZ_VMHM01000004.1"/>
</dbReference>
<dbReference type="SMART" id="SM00316">
    <property type="entry name" value="S1"/>
    <property type="match status" value="1"/>
</dbReference>
<dbReference type="Pfam" id="PF08461">
    <property type="entry name" value="WHD_RNase_R"/>
    <property type="match status" value="1"/>
</dbReference>
<dbReference type="InterPro" id="IPR011805">
    <property type="entry name" value="RNase_R"/>
</dbReference>
<dbReference type="PROSITE" id="PS01175">
    <property type="entry name" value="RIBONUCLEASE_II"/>
    <property type="match status" value="1"/>
</dbReference>
<dbReference type="Pfam" id="PF17876">
    <property type="entry name" value="CSD2"/>
    <property type="match status" value="1"/>
</dbReference>
<dbReference type="SMART" id="SM00955">
    <property type="entry name" value="RNB"/>
    <property type="match status" value="1"/>
</dbReference>
<dbReference type="AlphaFoldDB" id="A0A556SSP8"/>
<evidence type="ECO:0000256" key="5">
    <source>
        <dbReference type="ARBA" id="ARBA00022801"/>
    </source>
</evidence>
<keyword evidence="5 8" id="KW-0378">Hydrolase</keyword>
<gene>
    <name evidence="8" type="primary">rnr</name>
    <name evidence="11" type="ORF">FPQ15_04020</name>
</gene>
<dbReference type="EC" id="3.1.13.1" evidence="8"/>
<feature type="compositionally biased region" description="Basic and acidic residues" evidence="9">
    <location>
        <begin position="734"/>
        <end position="746"/>
    </location>
</feature>
<dbReference type="PANTHER" id="PTHR23355">
    <property type="entry name" value="RIBONUCLEASE"/>
    <property type="match status" value="1"/>
</dbReference>
<evidence type="ECO:0000259" key="10">
    <source>
        <dbReference type="PROSITE" id="PS50126"/>
    </source>
</evidence>
<dbReference type="Pfam" id="PF00773">
    <property type="entry name" value="RNB"/>
    <property type="match status" value="1"/>
</dbReference>
<dbReference type="CDD" id="cd04471">
    <property type="entry name" value="S1_RNase_R"/>
    <property type="match status" value="1"/>
</dbReference>